<organism evidence="2 3">
    <name type="scientific">Thiomicrorhabdus xiamenensis</name>
    <dbReference type="NCBI Taxonomy" id="2739063"/>
    <lineage>
        <taxon>Bacteria</taxon>
        <taxon>Pseudomonadati</taxon>
        <taxon>Pseudomonadota</taxon>
        <taxon>Gammaproteobacteria</taxon>
        <taxon>Thiotrichales</taxon>
        <taxon>Piscirickettsiaceae</taxon>
        <taxon>Thiomicrorhabdus</taxon>
    </lineage>
</organism>
<dbReference type="EMBL" id="CP054020">
    <property type="protein sequence ID" value="QKI90338.1"/>
    <property type="molecule type" value="Genomic_DNA"/>
</dbReference>
<keyword evidence="1" id="KW-0472">Membrane</keyword>
<sequence length="310" mass="32799">MNKQSSGNGLIGKLFIGAALMGAPISAMAAAMMPFILGSAPSGDLNAATTSTEQALKQAGFEVVGKYSPDQGANIIVVTNDALKSMAGNSENGGFGAMERVAVTNKGGKVEVSYTNPSYHFNAYRMDGDISGVQAAIEKALGKQQEFGAEKGLTAEELRGYHYMFAMPYFDDEDELAEYGSYEEAVKAVEDGLKAKRGGAEKVYRIDIPGKKMSVFGVALNYKSGADGNINSQINSATKHSHAAHFPYEILVSDDEVLALNGKFRIAINWPSLSMAGEGSFMSIMSAPDHITASLTAVAKNSDVASNNDF</sequence>
<evidence type="ECO:0000256" key="1">
    <source>
        <dbReference type="SAM" id="Phobius"/>
    </source>
</evidence>
<evidence type="ECO:0000313" key="2">
    <source>
        <dbReference type="EMBL" id="QKI90338.1"/>
    </source>
</evidence>
<dbReference type="Proteomes" id="UP000504724">
    <property type="component" value="Chromosome"/>
</dbReference>
<dbReference type="KEGG" id="txa:HQN79_08770"/>
<feature type="transmembrane region" description="Helical" evidence="1">
    <location>
        <begin position="12"/>
        <end position="37"/>
    </location>
</feature>
<keyword evidence="1" id="KW-0812">Transmembrane</keyword>
<keyword evidence="1" id="KW-1133">Transmembrane helix</keyword>
<name>A0A7D4P0T1_9GAMM</name>
<accession>A0A7D4P0T1</accession>
<reference evidence="2 3" key="1">
    <citation type="submission" date="2020-05" db="EMBL/GenBank/DDBJ databases">
        <title>Thiomicrorhabdus sediminis sp.nov. and Thiomicrorhabdus xiamenensis sp.nov., novel sulfur-oxidizing bacteria isolated from coastal sediment.</title>
        <authorList>
            <person name="Liu X."/>
        </authorList>
    </citation>
    <scope>NUCLEOTIDE SEQUENCE [LARGE SCALE GENOMIC DNA]</scope>
    <source>
        <strain evidence="2 3">G2</strain>
    </source>
</reference>
<dbReference type="AlphaFoldDB" id="A0A7D4P0T1"/>
<dbReference type="InterPro" id="IPR035923">
    <property type="entry name" value="TT1751-like_sf"/>
</dbReference>
<keyword evidence="3" id="KW-1185">Reference proteome</keyword>
<dbReference type="SUPFAM" id="SSF103247">
    <property type="entry name" value="TT1751-like"/>
    <property type="match status" value="1"/>
</dbReference>
<protein>
    <submittedName>
        <fullName evidence="2">Uncharacterized protein</fullName>
    </submittedName>
</protein>
<evidence type="ECO:0000313" key="3">
    <source>
        <dbReference type="Proteomes" id="UP000504724"/>
    </source>
</evidence>
<gene>
    <name evidence="2" type="ORF">HQN79_08770</name>
</gene>
<proteinExistence type="predicted"/>